<dbReference type="GO" id="GO:0034967">
    <property type="term" value="C:Set3 complex"/>
    <property type="evidence" value="ECO:0007669"/>
    <property type="project" value="TreeGrafter"/>
</dbReference>
<keyword evidence="7" id="KW-1185">Reference proteome</keyword>
<dbReference type="RefSeq" id="XP_002548524.1">
    <property type="nucleotide sequence ID" value="XM_002548478.1"/>
</dbReference>
<dbReference type="SUPFAM" id="SSF50978">
    <property type="entry name" value="WD40 repeat-like"/>
    <property type="match status" value="1"/>
</dbReference>
<sequence length="575" mass="63888">MSLTSRELNYLIWRYLQESGFELTAYSLNEQSQCSEYEENSTTKEILSKIKPGCLVSLVQKGLLYTVAESEATGESDFTLLAALIQDDIEKYDETSNSHSNNNSSKNRFMLKSEVALTNGNKNTDDENNDIEMTDADAETTNTQQLNESKEQPDVCKTRQLEAQITFPASLTCDWHPTNEVFAYGKDDGNAVINAIKDGKVIETRTLSHPNLLNIKNQINIVSWSPLGNLIITAGANSEIRAWSPDGKLKNIANSTTEDSIDLGETQKIKSIITSLSWSPNGKFLLSIDSMNQVSIWDGITISLVKQIKNLEMSDDSIACSCWVSEDKFAITTNNNVIKIFSIIPPAQFGGQLDIQPIGLLNGHEQNITIMKLNPTTKLLASCSDFDYAIKVWSSSSSQECLDLNTNPEKKLDFKLHAAPIMGLFWVPGNDDRSILLCISMEGILNIWDAGNSTNLKSSELFANDANFTEDMRDNVTKNVLIFNAVLSPNGKYLALGDDFCRVSIWEIDFENSEEAKDLVKCVAIYKPEINLEDEQKNSVGICDLKWDYKSKSVSASYYGIDSVIVEAVDDSKTS</sequence>
<dbReference type="STRING" id="294747.C5M8U9"/>
<dbReference type="InterPro" id="IPR045183">
    <property type="entry name" value="Ebi-like"/>
</dbReference>
<evidence type="ECO:0008006" key="8">
    <source>
        <dbReference type="Google" id="ProtNLM"/>
    </source>
</evidence>
<evidence type="ECO:0000256" key="3">
    <source>
        <dbReference type="ARBA" id="ARBA00022737"/>
    </source>
</evidence>
<accession>C5M8U9</accession>
<dbReference type="InterPro" id="IPR036322">
    <property type="entry name" value="WD40_repeat_dom_sf"/>
</dbReference>
<dbReference type="InterPro" id="IPR006594">
    <property type="entry name" value="LisH"/>
</dbReference>
<gene>
    <name evidence="6" type="ORF">CTRG_02821</name>
</gene>
<evidence type="ECO:0000256" key="2">
    <source>
        <dbReference type="ARBA" id="ARBA00022574"/>
    </source>
</evidence>
<dbReference type="PANTHER" id="PTHR22846">
    <property type="entry name" value="WD40 REPEAT PROTEIN"/>
    <property type="match status" value="1"/>
</dbReference>
<keyword evidence="3" id="KW-0677">Repeat</keyword>
<keyword evidence="2 5" id="KW-0853">WD repeat</keyword>
<dbReference type="VEuPathDB" id="FungiDB:CTRG_02821"/>
<dbReference type="SMART" id="SM00320">
    <property type="entry name" value="WD40"/>
    <property type="match status" value="6"/>
</dbReference>
<dbReference type="GO" id="GO:0003714">
    <property type="term" value="F:transcription corepressor activity"/>
    <property type="evidence" value="ECO:0007669"/>
    <property type="project" value="InterPro"/>
</dbReference>
<comment type="subcellular location">
    <subcellularLocation>
        <location evidence="1">Nucleus</location>
    </subcellularLocation>
</comment>
<dbReference type="eggNOG" id="KOG0273">
    <property type="taxonomic scope" value="Eukaryota"/>
</dbReference>
<dbReference type="Gene3D" id="2.130.10.10">
    <property type="entry name" value="YVTN repeat-like/Quinoprotein amine dehydrogenase"/>
    <property type="match status" value="1"/>
</dbReference>
<dbReference type="InterPro" id="IPR015943">
    <property type="entry name" value="WD40/YVTN_repeat-like_dom_sf"/>
</dbReference>
<dbReference type="PANTHER" id="PTHR22846:SF2">
    <property type="entry name" value="F-BOX-LIKE_WD REPEAT-CONTAINING PROTEIN EBI"/>
    <property type="match status" value="1"/>
</dbReference>
<dbReference type="SMART" id="SM00667">
    <property type="entry name" value="LisH"/>
    <property type="match status" value="1"/>
</dbReference>
<dbReference type="Pfam" id="PF00400">
    <property type="entry name" value="WD40"/>
    <property type="match status" value="3"/>
</dbReference>
<evidence type="ECO:0000256" key="1">
    <source>
        <dbReference type="ARBA" id="ARBA00004123"/>
    </source>
</evidence>
<dbReference type="GO" id="GO:0006357">
    <property type="term" value="P:regulation of transcription by RNA polymerase II"/>
    <property type="evidence" value="ECO:0007669"/>
    <property type="project" value="TreeGrafter"/>
</dbReference>
<feature type="repeat" description="WD" evidence="5">
    <location>
        <begin position="212"/>
        <end position="244"/>
    </location>
</feature>
<dbReference type="HOGENOM" id="CLU_007609_1_1_1"/>
<protein>
    <recommendedName>
        <fullName evidence="8">SIR4-interacting protein SIF2</fullName>
    </recommendedName>
</protein>
<dbReference type="PROSITE" id="PS50896">
    <property type="entry name" value="LISH"/>
    <property type="match status" value="1"/>
</dbReference>
<dbReference type="Proteomes" id="UP000002037">
    <property type="component" value="Unassembled WGS sequence"/>
</dbReference>
<dbReference type="KEGG" id="ctp:CTRG_02821"/>
<organism evidence="6 7">
    <name type="scientific">Candida tropicalis (strain ATCC MYA-3404 / T1)</name>
    <name type="common">Yeast</name>
    <dbReference type="NCBI Taxonomy" id="294747"/>
    <lineage>
        <taxon>Eukaryota</taxon>
        <taxon>Fungi</taxon>
        <taxon>Dikarya</taxon>
        <taxon>Ascomycota</taxon>
        <taxon>Saccharomycotina</taxon>
        <taxon>Pichiomycetes</taxon>
        <taxon>Debaryomycetaceae</taxon>
        <taxon>Candida/Lodderomyces clade</taxon>
        <taxon>Candida</taxon>
    </lineage>
</organism>
<reference evidence="6 7" key="1">
    <citation type="journal article" date="2009" name="Nature">
        <title>Evolution of pathogenicity and sexual reproduction in eight Candida genomes.</title>
        <authorList>
            <person name="Butler G."/>
            <person name="Rasmussen M.D."/>
            <person name="Lin M.F."/>
            <person name="Santos M.A."/>
            <person name="Sakthikumar S."/>
            <person name="Munro C.A."/>
            <person name="Rheinbay E."/>
            <person name="Grabherr M."/>
            <person name="Forche A."/>
            <person name="Reedy J.L."/>
            <person name="Agrafioti I."/>
            <person name="Arnaud M.B."/>
            <person name="Bates S."/>
            <person name="Brown A.J."/>
            <person name="Brunke S."/>
            <person name="Costanzo M.C."/>
            <person name="Fitzpatrick D.A."/>
            <person name="de Groot P.W."/>
            <person name="Harris D."/>
            <person name="Hoyer L.L."/>
            <person name="Hube B."/>
            <person name="Klis F.M."/>
            <person name="Kodira C."/>
            <person name="Lennard N."/>
            <person name="Logue M.E."/>
            <person name="Martin R."/>
            <person name="Neiman A.M."/>
            <person name="Nikolaou E."/>
            <person name="Quail M.A."/>
            <person name="Quinn J."/>
            <person name="Santos M.C."/>
            <person name="Schmitzberger F.F."/>
            <person name="Sherlock G."/>
            <person name="Shah P."/>
            <person name="Silverstein K.A."/>
            <person name="Skrzypek M.S."/>
            <person name="Soll D."/>
            <person name="Staggs R."/>
            <person name="Stansfield I."/>
            <person name="Stumpf M.P."/>
            <person name="Sudbery P.E."/>
            <person name="Srikantha T."/>
            <person name="Zeng Q."/>
            <person name="Berman J."/>
            <person name="Berriman M."/>
            <person name="Heitman J."/>
            <person name="Gow N.A."/>
            <person name="Lorenz M.C."/>
            <person name="Birren B.W."/>
            <person name="Kellis M."/>
            <person name="Cuomo C.A."/>
        </authorList>
    </citation>
    <scope>NUCLEOTIDE SEQUENCE [LARGE SCALE GENOMIC DNA]</scope>
    <source>
        <strain evidence="7">ATCC MYA-3404 / T1</strain>
    </source>
</reference>
<dbReference type="EMBL" id="GG692397">
    <property type="protein sequence ID" value="EER34003.1"/>
    <property type="molecule type" value="Genomic_DNA"/>
</dbReference>
<name>C5M8U9_CANTT</name>
<dbReference type="PROSITE" id="PS50082">
    <property type="entry name" value="WD_REPEATS_2"/>
    <property type="match status" value="2"/>
</dbReference>
<evidence type="ECO:0000313" key="6">
    <source>
        <dbReference type="EMBL" id="EER34003.1"/>
    </source>
</evidence>
<evidence type="ECO:0000256" key="4">
    <source>
        <dbReference type="ARBA" id="ARBA00023242"/>
    </source>
</evidence>
<dbReference type="Gene3D" id="1.20.960.30">
    <property type="match status" value="1"/>
</dbReference>
<evidence type="ECO:0000313" key="7">
    <source>
        <dbReference type="Proteomes" id="UP000002037"/>
    </source>
</evidence>
<dbReference type="Pfam" id="PF08513">
    <property type="entry name" value="LisH"/>
    <property type="match status" value="1"/>
</dbReference>
<feature type="repeat" description="WD" evidence="5">
    <location>
        <begin position="273"/>
        <end position="298"/>
    </location>
</feature>
<evidence type="ECO:0000256" key="5">
    <source>
        <dbReference type="PROSITE-ProRule" id="PRU00221"/>
    </source>
</evidence>
<dbReference type="OrthoDB" id="1367865at2759"/>
<dbReference type="InterPro" id="IPR001680">
    <property type="entry name" value="WD40_rpt"/>
</dbReference>
<dbReference type="GeneID" id="8300324"/>
<keyword evidence="4" id="KW-0539">Nucleus</keyword>
<dbReference type="AlphaFoldDB" id="C5M8U9"/>
<proteinExistence type="predicted"/>